<accession>A0A1H7XLL5</accession>
<evidence type="ECO:0000313" key="2">
    <source>
        <dbReference type="EMBL" id="SEM34641.1"/>
    </source>
</evidence>
<protein>
    <submittedName>
        <fullName evidence="2">Virus ReqiPepy6 Gp37-like protein</fullName>
    </submittedName>
</protein>
<name>A0A1H7XLL5_9BACI</name>
<organism evidence="2 3">
    <name type="scientific">Mesobacillus persicus</name>
    <dbReference type="NCBI Taxonomy" id="930146"/>
    <lineage>
        <taxon>Bacteria</taxon>
        <taxon>Bacillati</taxon>
        <taxon>Bacillota</taxon>
        <taxon>Bacilli</taxon>
        <taxon>Bacillales</taxon>
        <taxon>Bacillaceae</taxon>
        <taxon>Mesobacillus</taxon>
    </lineage>
</organism>
<gene>
    <name evidence="2" type="ORF">SAMN05192533_102265</name>
</gene>
<dbReference type="Pfam" id="PF14594">
    <property type="entry name" value="Sipho_Gp37"/>
    <property type="match status" value="1"/>
</dbReference>
<dbReference type="InterPro" id="IPR029432">
    <property type="entry name" value="Gp28/Gp37-like_dom"/>
</dbReference>
<dbReference type="STRING" id="930146.SAMN05192533_102265"/>
<feature type="domain" description="Gp28/Gp37-like" evidence="1">
    <location>
        <begin position="2"/>
        <end position="355"/>
    </location>
</feature>
<evidence type="ECO:0000259" key="1">
    <source>
        <dbReference type="Pfam" id="PF14594"/>
    </source>
</evidence>
<dbReference type="AlphaFoldDB" id="A0A1H7XLL5"/>
<dbReference type="OrthoDB" id="9255846at2"/>
<reference evidence="3" key="1">
    <citation type="submission" date="2016-10" db="EMBL/GenBank/DDBJ databases">
        <authorList>
            <person name="Varghese N."/>
            <person name="Submissions S."/>
        </authorList>
    </citation>
    <scope>NUCLEOTIDE SEQUENCE [LARGE SCALE GENOMIC DNA]</scope>
    <source>
        <strain evidence="3">B48,IBRC-M 10115,DSM 25386,CECT 8001</strain>
    </source>
</reference>
<dbReference type="RefSeq" id="WP_090741367.1">
    <property type="nucleotide sequence ID" value="NZ_FOBW01000002.1"/>
</dbReference>
<dbReference type="Proteomes" id="UP000198553">
    <property type="component" value="Unassembled WGS sequence"/>
</dbReference>
<proteinExistence type="predicted"/>
<evidence type="ECO:0000313" key="3">
    <source>
        <dbReference type="Proteomes" id="UP000198553"/>
    </source>
</evidence>
<keyword evidence="3" id="KW-1185">Reference proteome</keyword>
<sequence length="358" mass="41001">MWYIFSTNFVLKGVITEINTVTIEHHFYECDVVNLVIPYTQEVYETLKIGDVIHQGKGKKGYRVHTLEISEIERTIFVGAYGVEGILNQRIISKPFEMNANMKQILYTLIQQNLGSGASSNRRIDSLLLPTIVDEGENISVSYYGENLYTVISELSKQLGMSVKFDFNPYPEYASDGTILTPANINLSFHIGQDLTTGNSEHPPIIWKANWGDTRDELLFLSQKHYKNAVYLKSGDETPIQVEVNESSGLTGWDRFEMFSDAVDIRKGIDETTTLTDQQVRKLLESRGKLELFRNYKLDDFTFILNEDIPQVFQKDFFVGDFVTVVNEKFGITRHSRIVTVIETIIQEKSQTQVKFED</sequence>
<dbReference type="EMBL" id="FOBW01000002">
    <property type="protein sequence ID" value="SEM34641.1"/>
    <property type="molecule type" value="Genomic_DNA"/>
</dbReference>